<reference evidence="1 2" key="1">
    <citation type="submission" date="2016-07" db="EMBL/GenBank/DDBJ databases">
        <title>Complete genome sequence of the Lentzea guizhouensis DHS C013.</title>
        <authorList>
            <person name="Cao C."/>
        </authorList>
    </citation>
    <scope>NUCLEOTIDE SEQUENCE [LARGE SCALE GENOMIC DNA]</scope>
    <source>
        <strain evidence="1 2">DHS C013</strain>
    </source>
</reference>
<dbReference type="STRING" id="1586287.BBK82_26515"/>
<dbReference type="Proteomes" id="UP000093053">
    <property type="component" value="Chromosome"/>
</dbReference>
<dbReference type="KEGG" id="led:BBK82_26515"/>
<dbReference type="Pfam" id="PF10824">
    <property type="entry name" value="T7SS_ESX_EspC"/>
    <property type="match status" value="1"/>
</dbReference>
<dbReference type="InterPro" id="IPR022536">
    <property type="entry name" value="EspC"/>
</dbReference>
<evidence type="ECO:0000313" key="2">
    <source>
        <dbReference type="Proteomes" id="UP000093053"/>
    </source>
</evidence>
<name>A0A1B2HN06_9PSEU</name>
<organism evidence="1 2">
    <name type="scientific">Lentzea guizhouensis</name>
    <dbReference type="NCBI Taxonomy" id="1586287"/>
    <lineage>
        <taxon>Bacteria</taxon>
        <taxon>Bacillati</taxon>
        <taxon>Actinomycetota</taxon>
        <taxon>Actinomycetes</taxon>
        <taxon>Pseudonocardiales</taxon>
        <taxon>Pseudonocardiaceae</taxon>
        <taxon>Lentzea</taxon>
    </lineage>
</organism>
<dbReference type="GO" id="GO:0009306">
    <property type="term" value="P:protein secretion"/>
    <property type="evidence" value="ECO:0007669"/>
    <property type="project" value="InterPro"/>
</dbReference>
<evidence type="ECO:0008006" key="3">
    <source>
        <dbReference type="Google" id="ProtNLM"/>
    </source>
</evidence>
<protein>
    <recommendedName>
        <fullName evidence="3">Excreted virulence factor EspC (Type VII ESX diderm)</fullName>
    </recommendedName>
</protein>
<proteinExistence type="predicted"/>
<accession>A0A1B2HN06</accession>
<sequence length="101" mass="10578">MGGYEVDIAALRKAAESAISAGEQAKQVRLGEAPAEIPAGMRGSVSAATAPNLAKAWDARLAAWAGEITNFAADVRAAADRYEKDENAAEDDLSVLGWLFK</sequence>
<dbReference type="RefSeq" id="WP_065917441.1">
    <property type="nucleotide sequence ID" value="NZ_CP016793.1"/>
</dbReference>
<keyword evidence="2" id="KW-1185">Reference proteome</keyword>
<dbReference type="EMBL" id="CP016793">
    <property type="protein sequence ID" value="ANZ39098.1"/>
    <property type="molecule type" value="Genomic_DNA"/>
</dbReference>
<gene>
    <name evidence="1" type="ORF">BBK82_26515</name>
</gene>
<evidence type="ECO:0000313" key="1">
    <source>
        <dbReference type="EMBL" id="ANZ39098.1"/>
    </source>
</evidence>
<dbReference type="AlphaFoldDB" id="A0A1B2HN06"/>